<feature type="chain" id="PRO_5021498020" evidence="1">
    <location>
        <begin position="22"/>
        <end position="242"/>
    </location>
</feature>
<dbReference type="RefSeq" id="WP_140622501.1">
    <property type="nucleotide sequence ID" value="NZ_VFRQ01000008.1"/>
</dbReference>
<sequence>MKRIFLLIAVAIGLAAASAEAQQQPVRYNKQPYNYNNNTPGQLRFGIRAGVNFSDWDGETMQSVQDLVDMADGYATQEMRTGFHAGGYVTIPVTPGFEIEPGLQYSQKGMVLRGKLPVEEVDFLNANVTLTNKSEYLDLPVLAKVYVGEGFHFFAGPQVSYLLSNKVSAEAGALGFKALNQEWDMKSGFSEFDAAVTGGVGYKFANGFNISAGYDYGLNPIDSKGNFETYNRVIKASVGLTF</sequence>
<dbReference type="OrthoDB" id="947434at2"/>
<dbReference type="Pfam" id="PF13568">
    <property type="entry name" value="OMP_b-brl_2"/>
    <property type="match status" value="1"/>
</dbReference>
<comment type="caution">
    <text evidence="3">The sequence shown here is derived from an EMBL/GenBank/DDBJ whole genome shotgun (WGS) entry which is preliminary data.</text>
</comment>
<proteinExistence type="predicted"/>
<dbReference type="EMBL" id="VFRQ01000008">
    <property type="protein sequence ID" value="TPE43088.1"/>
    <property type="molecule type" value="Genomic_DNA"/>
</dbReference>
<protein>
    <submittedName>
        <fullName evidence="3">PorT family protein</fullName>
    </submittedName>
</protein>
<keyword evidence="4" id="KW-1185">Reference proteome</keyword>
<evidence type="ECO:0000313" key="3">
    <source>
        <dbReference type="EMBL" id="TPE43088.1"/>
    </source>
</evidence>
<feature type="signal peptide" evidence="1">
    <location>
        <begin position="1"/>
        <end position="21"/>
    </location>
</feature>
<dbReference type="InterPro" id="IPR025665">
    <property type="entry name" value="Beta-barrel_OMP_2"/>
</dbReference>
<evidence type="ECO:0000256" key="1">
    <source>
        <dbReference type="SAM" id="SignalP"/>
    </source>
</evidence>
<dbReference type="AlphaFoldDB" id="A0A501W1D0"/>
<dbReference type="InterPro" id="IPR011250">
    <property type="entry name" value="OMP/PagP_B-barrel"/>
</dbReference>
<dbReference type="SUPFAM" id="SSF56925">
    <property type="entry name" value="OMPA-like"/>
    <property type="match status" value="1"/>
</dbReference>
<reference evidence="3 4" key="1">
    <citation type="submission" date="2019-06" db="EMBL/GenBank/DDBJ databases">
        <title>A novel bacterium of genus Pontibacter, isolated from marine sediment.</title>
        <authorList>
            <person name="Huang H."/>
            <person name="Mo K."/>
            <person name="Hu Y."/>
        </authorList>
    </citation>
    <scope>NUCLEOTIDE SEQUENCE [LARGE SCALE GENOMIC DNA]</scope>
    <source>
        <strain evidence="3 4">HB172049</strain>
    </source>
</reference>
<accession>A0A501W1D0</accession>
<evidence type="ECO:0000259" key="2">
    <source>
        <dbReference type="Pfam" id="PF13568"/>
    </source>
</evidence>
<dbReference type="Proteomes" id="UP000316727">
    <property type="component" value="Unassembled WGS sequence"/>
</dbReference>
<evidence type="ECO:0000313" key="4">
    <source>
        <dbReference type="Proteomes" id="UP000316727"/>
    </source>
</evidence>
<keyword evidence="1" id="KW-0732">Signal</keyword>
<feature type="domain" description="Outer membrane protein beta-barrel" evidence="2">
    <location>
        <begin position="36"/>
        <end position="222"/>
    </location>
</feature>
<name>A0A501W1D0_9BACT</name>
<organism evidence="3 4">
    <name type="scientific">Pontibacter mangrovi</name>
    <dbReference type="NCBI Taxonomy" id="2589816"/>
    <lineage>
        <taxon>Bacteria</taxon>
        <taxon>Pseudomonadati</taxon>
        <taxon>Bacteroidota</taxon>
        <taxon>Cytophagia</taxon>
        <taxon>Cytophagales</taxon>
        <taxon>Hymenobacteraceae</taxon>
        <taxon>Pontibacter</taxon>
    </lineage>
</organism>
<gene>
    <name evidence="3" type="ORF">FJM65_15730</name>
</gene>